<protein>
    <submittedName>
        <fullName evidence="2">Uncharacterized protein</fullName>
    </submittedName>
</protein>
<dbReference type="Proteomes" id="UP000827986">
    <property type="component" value="Unassembled WGS sequence"/>
</dbReference>
<name>A0A9D3XSF9_9SAUR</name>
<keyword evidence="3" id="KW-1185">Reference proteome</keyword>
<reference evidence="2" key="1">
    <citation type="submission" date="2021-09" db="EMBL/GenBank/DDBJ databases">
        <title>The genome of Mauremys mutica provides insights into the evolution of semi-aquatic lifestyle.</title>
        <authorList>
            <person name="Gong S."/>
            <person name="Gao Y."/>
        </authorList>
    </citation>
    <scope>NUCLEOTIDE SEQUENCE</scope>
    <source>
        <strain evidence="2">MM-2020</strain>
        <tissue evidence="2">Muscle</tissue>
    </source>
</reference>
<feature type="region of interest" description="Disordered" evidence="1">
    <location>
        <begin position="1"/>
        <end position="32"/>
    </location>
</feature>
<dbReference type="EMBL" id="JAHDVG010000465">
    <property type="protein sequence ID" value="KAH1184445.1"/>
    <property type="molecule type" value="Genomic_DNA"/>
</dbReference>
<proteinExistence type="predicted"/>
<gene>
    <name evidence="2" type="ORF">KIL84_015061</name>
</gene>
<comment type="caution">
    <text evidence="2">The sequence shown here is derived from an EMBL/GenBank/DDBJ whole genome shotgun (WGS) entry which is preliminary data.</text>
</comment>
<feature type="compositionally biased region" description="Polar residues" evidence="1">
    <location>
        <begin position="72"/>
        <end position="85"/>
    </location>
</feature>
<dbReference type="AlphaFoldDB" id="A0A9D3XSF9"/>
<sequence>MAVGRHRQQARPTVSLTTGPSRGVSSGQGSMQQGLTTHQLYQELCWGQPCRGQDWGWEGCPWPHVSPHYNLCINTESQPGSTRHSGTPGAELSQPPYQQDSPGHGSL</sequence>
<evidence type="ECO:0000313" key="3">
    <source>
        <dbReference type="Proteomes" id="UP000827986"/>
    </source>
</evidence>
<feature type="region of interest" description="Disordered" evidence="1">
    <location>
        <begin position="71"/>
        <end position="107"/>
    </location>
</feature>
<feature type="compositionally biased region" description="Polar residues" evidence="1">
    <location>
        <begin position="10"/>
        <end position="24"/>
    </location>
</feature>
<accession>A0A9D3XSF9</accession>
<evidence type="ECO:0000256" key="1">
    <source>
        <dbReference type="SAM" id="MobiDB-lite"/>
    </source>
</evidence>
<organism evidence="2 3">
    <name type="scientific">Mauremys mutica</name>
    <name type="common">yellowpond turtle</name>
    <dbReference type="NCBI Taxonomy" id="74926"/>
    <lineage>
        <taxon>Eukaryota</taxon>
        <taxon>Metazoa</taxon>
        <taxon>Chordata</taxon>
        <taxon>Craniata</taxon>
        <taxon>Vertebrata</taxon>
        <taxon>Euteleostomi</taxon>
        <taxon>Archelosauria</taxon>
        <taxon>Testudinata</taxon>
        <taxon>Testudines</taxon>
        <taxon>Cryptodira</taxon>
        <taxon>Durocryptodira</taxon>
        <taxon>Testudinoidea</taxon>
        <taxon>Geoemydidae</taxon>
        <taxon>Geoemydinae</taxon>
        <taxon>Mauremys</taxon>
    </lineage>
</organism>
<evidence type="ECO:0000313" key="2">
    <source>
        <dbReference type="EMBL" id="KAH1184445.1"/>
    </source>
</evidence>